<dbReference type="Pfam" id="PF04048">
    <property type="entry name" value="Sec8_N"/>
    <property type="match status" value="1"/>
</dbReference>
<evidence type="ECO:0000313" key="4">
    <source>
        <dbReference type="Proteomes" id="UP000188320"/>
    </source>
</evidence>
<evidence type="ECO:0000313" key="3">
    <source>
        <dbReference type="EMBL" id="OMH84784.1"/>
    </source>
</evidence>
<dbReference type="Proteomes" id="UP000188320">
    <property type="component" value="Unassembled WGS sequence"/>
</dbReference>
<gene>
    <name evidence="3" type="ORF">AX774_g1691</name>
</gene>
<name>A0A1R1PUY3_ZANCU</name>
<evidence type="ECO:0000259" key="2">
    <source>
        <dbReference type="Pfam" id="PF04048"/>
    </source>
</evidence>
<comment type="caution">
    <text evidence="3">The sequence shown here is derived from an EMBL/GenBank/DDBJ whole genome shotgun (WGS) entry which is preliminary data.</text>
</comment>
<dbReference type="GO" id="GO:0006904">
    <property type="term" value="P:vesicle docking involved in exocytosis"/>
    <property type="evidence" value="ECO:0007669"/>
    <property type="project" value="InterPro"/>
</dbReference>
<accession>A0A1R1PUY3</accession>
<feature type="region of interest" description="Disordered" evidence="1">
    <location>
        <begin position="73"/>
        <end position="92"/>
    </location>
</feature>
<dbReference type="InterPro" id="IPR007191">
    <property type="entry name" value="Sec8_exocyst_N"/>
</dbReference>
<dbReference type="AlphaFoldDB" id="A0A1R1PUY3"/>
<organism evidence="3 4">
    <name type="scientific">Zancudomyces culisetae</name>
    <name type="common">Gut fungus</name>
    <name type="synonym">Smittium culisetae</name>
    <dbReference type="NCBI Taxonomy" id="1213189"/>
    <lineage>
        <taxon>Eukaryota</taxon>
        <taxon>Fungi</taxon>
        <taxon>Fungi incertae sedis</taxon>
        <taxon>Zoopagomycota</taxon>
        <taxon>Kickxellomycotina</taxon>
        <taxon>Harpellomycetes</taxon>
        <taxon>Harpellales</taxon>
        <taxon>Legeriomycetaceae</taxon>
        <taxon>Zancudomyces</taxon>
    </lineage>
</organism>
<keyword evidence="4" id="KW-1185">Reference proteome</keyword>
<proteinExistence type="predicted"/>
<dbReference type="EMBL" id="LSSK01000149">
    <property type="protein sequence ID" value="OMH84784.1"/>
    <property type="molecule type" value="Genomic_DNA"/>
</dbReference>
<dbReference type="GO" id="GO:0000145">
    <property type="term" value="C:exocyst"/>
    <property type="evidence" value="ECO:0007669"/>
    <property type="project" value="InterPro"/>
</dbReference>
<sequence length="116" mass="12422">MLDTSSLGKSHDTFQIYHKRLNATLEGIADEYYGGFNNSILTFSGLHGRISQEYVDGAAEGAGPAVCQEQAAGRVGEPAESNHRSIQTSGGNRGEYLEKEVFDGCQSVGAGQYVFV</sequence>
<reference evidence="4" key="1">
    <citation type="submission" date="2017-01" db="EMBL/GenBank/DDBJ databases">
        <authorList>
            <person name="Wang Y."/>
            <person name="White M."/>
            <person name="Kvist S."/>
            <person name="Moncalvo J.-M."/>
        </authorList>
    </citation>
    <scope>NUCLEOTIDE SEQUENCE [LARGE SCALE GENOMIC DNA]</scope>
    <source>
        <strain evidence="4">COL-18-3</strain>
    </source>
</reference>
<evidence type="ECO:0000256" key="1">
    <source>
        <dbReference type="SAM" id="MobiDB-lite"/>
    </source>
</evidence>
<dbReference type="OrthoDB" id="272977at2759"/>
<protein>
    <recommendedName>
        <fullName evidence="2">Exocyst complex component Sec8 N-terminal domain-containing protein</fullName>
    </recommendedName>
</protein>
<feature type="domain" description="Exocyst complex component Sec8 N-terminal" evidence="2">
    <location>
        <begin position="1"/>
        <end position="51"/>
    </location>
</feature>